<dbReference type="Proteomes" id="UP000663868">
    <property type="component" value="Unassembled WGS sequence"/>
</dbReference>
<name>A0A815BSZ3_9BILA</name>
<sequence length="77" mass="9232">MTTTTREFLNMLLKTDLKEDSILNMTKYIKDERQRLNDMRTTATAGQQYTAAQQHDYKRETDLLNMEEHILVLLFKY</sequence>
<gene>
    <name evidence="1" type="ORF">IZO911_LOCUS32450</name>
    <name evidence="2" type="ORF">KXQ929_LOCUS34223</name>
</gene>
<evidence type="ECO:0000313" key="3">
    <source>
        <dbReference type="Proteomes" id="UP000663860"/>
    </source>
</evidence>
<accession>A0A815BSZ3</accession>
<dbReference type="EMBL" id="CAJOBB010004600">
    <property type="protein sequence ID" value="CAF4095614.1"/>
    <property type="molecule type" value="Genomic_DNA"/>
</dbReference>
<evidence type="ECO:0000313" key="1">
    <source>
        <dbReference type="EMBL" id="CAF1271453.1"/>
    </source>
</evidence>
<dbReference type="AlphaFoldDB" id="A0A815BSZ3"/>
<evidence type="ECO:0000313" key="2">
    <source>
        <dbReference type="EMBL" id="CAF4095614.1"/>
    </source>
</evidence>
<comment type="caution">
    <text evidence="1">The sequence shown here is derived from an EMBL/GenBank/DDBJ whole genome shotgun (WGS) entry which is preliminary data.</text>
</comment>
<protein>
    <submittedName>
        <fullName evidence="1">Uncharacterized protein</fullName>
    </submittedName>
</protein>
<organism evidence="1 3">
    <name type="scientific">Adineta steineri</name>
    <dbReference type="NCBI Taxonomy" id="433720"/>
    <lineage>
        <taxon>Eukaryota</taxon>
        <taxon>Metazoa</taxon>
        <taxon>Spiralia</taxon>
        <taxon>Gnathifera</taxon>
        <taxon>Rotifera</taxon>
        <taxon>Eurotatoria</taxon>
        <taxon>Bdelloidea</taxon>
        <taxon>Adinetida</taxon>
        <taxon>Adinetidae</taxon>
        <taxon>Adineta</taxon>
    </lineage>
</organism>
<dbReference type="Proteomes" id="UP000663860">
    <property type="component" value="Unassembled WGS sequence"/>
</dbReference>
<dbReference type="EMBL" id="CAJNOE010000563">
    <property type="protein sequence ID" value="CAF1271453.1"/>
    <property type="molecule type" value="Genomic_DNA"/>
</dbReference>
<proteinExistence type="predicted"/>
<reference evidence="1" key="1">
    <citation type="submission" date="2021-02" db="EMBL/GenBank/DDBJ databases">
        <authorList>
            <person name="Nowell W R."/>
        </authorList>
    </citation>
    <scope>NUCLEOTIDE SEQUENCE</scope>
</reference>